<dbReference type="Pfam" id="PF26130">
    <property type="entry name" value="PB1-like"/>
    <property type="match status" value="1"/>
</dbReference>
<keyword evidence="4" id="KW-1185">Reference proteome</keyword>
<protein>
    <recommendedName>
        <fullName evidence="2">PB1-like domain-containing protein</fullName>
    </recommendedName>
</protein>
<feature type="region of interest" description="Disordered" evidence="1">
    <location>
        <begin position="255"/>
        <end position="310"/>
    </location>
</feature>
<evidence type="ECO:0000313" key="3">
    <source>
        <dbReference type="EMBL" id="MED6191912.1"/>
    </source>
</evidence>
<gene>
    <name evidence="3" type="ORF">PIB30_004989</name>
</gene>
<feature type="region of interest" description="Disordered" evidence="1">
    <location>
        <begin position="206"/>
        <end position="240"/>
    </location>
</feature>
<feature type="domain" description="PB1-like" evidence="2">
    <location>
        <begin position="4"/>
        <end position="36"/>
    </location>
</feature>
<feature type="compositionally biased region" description="Basic residues" evidence="1">
    <location>
        <begin position="103"/>
        <end position="123"/>
    </location>
</feature>
<dbReference type="InterPro" id="IPR058594">
    <property type="entry name" value="PB1-like_dom_pln"/>
</dbReference>
<evidence type="ECO:0000256" key="1">
    <source>
        <dbReference type="SAM" id="MobiDB-lite"/>
    </source>
</evidence>
<evidence type="ECO:0000259" key="2">
    <source>
        <dbReference type="Pfam" id="PF26130"/>
    </source>
</evidence>
<evidence type="ECO:0000313" key="4">
    <source>
        <dbReference type="Proteomes" id="UP001341840"/>
    </source>
</evidence>
<comment type="caution">
    <text evidence="3">The sequence shown here is derived from an EMBL/GenBank/DDBJ whole genome shotgun (WGS) entry which is preliminary data.</text>
</comment>
<organism evidence="3 4">
    <name type="scientific">Stylosanthes scabra</name>
    <dbReference type="NCBI Taxonomy" id="79078"/>
    <lineage>
        <taxon>Eukaryota</taxon>
        <taxon>Viridiplantae</taxon>
        <taxon>Streptophyta</taxon>
        <taxon>Embryophyta</taxon>
        <taxon>Tracheophyta</taxon>
        <taxon>Spermatophyta</taxon>
        <taxon>Magnoliopsida</taxon>
        <taxon>eudicotyledons</taxon>
        <taxon>Gunneridae</taxon>
        <taxon>Pentapetalae</taxon>
        <taxon>rosids</taxon>
        <taxon>fabids</taxon>
        <taxon>Fabales</taxon>
        <taxon>Fabaceae</taxon>
        <taxon>Papilionoideae</taxon>
        <taxon>50 kb inversion clade</taxon>
        <taxon>dalbergioids sensu lato</taxon>
        <taxon>Dalbergieae</taxon>
        <taxon>Pterocarpus clade</taxon>
        <taxon>Stylosanthes</taxon>
    </lineage>
</organism>
<feature type="region of interest" description="Disordered" evidence="1">
    <location>
        <begin position="85"/>
        <end position="141"/>
    </location>
</feature>
<dbReference type="EMBL" id="JASCZI010211458">
    <property type="protein sequence ID" value="MED6191912.1"/>
    <property type="molecule type" value="Genomic_DNA"/>
</dbReference>
<feature type="compositionally biased region" description="Low complexity" evidence="1">
    <location>
        <begin position="269"/>
        <end position="281"/>
    </location>
</feature>
<sequence>MAESKHISLIIHHRGKFEHDSNGVFAYVDGETGIVDWHGMDPAHGLKVFKYDKDVITMYEAAENNGDEIEVFTKHPISVPVVADECGPDAGVTNDSPPVTPSKGRKNVRARRTPTPKRARGPKRSILVSEGSNREEEGQEDVCAQLAKTIGEVNQEPPIYPRRDPNLFSQPPQTPTQQPKPTEINQTQQGSAESVVPLTNQAPFTSSKVHTARSESTQPQSLHNKSSRSTQMPNSSEVPSNKLLTQYVPIPQVGPMSQSLIESPPTPPSVTVNNPTNNEENAQGSKKKRKNISTKRPPPTGQRFMPNADPCKPSSVYISVNQEDYSDEDAGYHCYESEELNSIASDMIINPMCFHKGIQMHLQERFD</sequence>
<feature type="compositionally biased region" description="Polar residues" evidence="1">
    <location>
        <begin position="183"/>
        <end position="194"/>
    </location>
</feature>
<reference evidence="3 4" key="1">
    <citation type="journal article" date="2023" name="Plants (Basel)">
        <title>Bridging the Gap: Combining Genomics and Transcriptomics Approaches to Understand Stylosanthes scabra, an Orphan Legume from the Brazilian Caatinga.</title>
        <authorList>
            <person name="Ferreira-Neto J.R.C."/>
            <person name="da Silva M.D."/>
            <person name="Binneck E."/>
            <person name="de Melo N.F."/>
            <person name="da Silva R.H."/>
            <person name="de Melo A.L.T.M."/>
            <person name="Pandolfi V."/>
            <person name="Bustamante F.O."/>
            <person name="Brasileiro-Vidal A.C."/>
            <person name="Benko-Iseppon A.M."/>
        </authorList>
    </citation>
    <scope>NUCLEOTIDE SEQUENCE [LARGE SCALE GENOMIC DNA]</scope>
    <source>
        <tissue evidence="3">Leaves</tissue>
    </source>
</reference>
<name>A0ABU6X1T2_9FABA</name>
<proteinExistence type="predicted"/>
<feature type="region of interest" description="Disordered" evidence="1">
    <location>
        <begin position="153"/>
        <end position="194"/>
    </location>
</feature>
<dbReference type="Proteomes" id="UP001341840">
    <property type="component" value="Unassembled WGS sequence"/>
</dbReference>
<accession>A0ABU6X1T2</accession>